<comment type="caution">
    <text evidence="1">The sequence shown here is derived from an EMBL/GenBank/DDBJ whole genome shotgun (WGS) entry which is preliminary data.</text>
</comment>
<sequence length="186" mass="21089">MNTPSHSILNLAILDRGYLQGCTWPILFGSWLPDAAIFVFYGWAKVMGLPEQVIWNEAYYTPVWQSIFAIGNSIPLALCGVGLFLWAKSPSGIALSASALLHHLEDLPLHHEDAHQHFWPLSNYRFVSPVSYWDPDHHGAYGALAELSLVMVASFVLWRRVRSRWGRGILLLVNTVYVGGYWQFYT</sequence>
<proteinExistence type="predicted"/>
<gene>
    <name evidence="1" type="ORF">QQ91_010605</name>
</gene>
<evidence type="ECO:0000313" key="1">
    <source>
        <dbReference type="EMBL" id="NEV67567.1"/>
    </source>
</evidence>
<protein>
    <recommendedName>
        <fullName evidence="2">Cobalamin biosynthesis protein CobQ</fullName>
    </recommendedName>
</protein>
<reference evidence="1" key="2">
    <citation type="journal article" date="2015" name="Genome Announc.">
        <title>Draft Genome Sequence of Filamentous Marine Cyanobacterium Lyngbya confervoides Strain BDU141951.</title>
        <authorList>
            <person name="Chandrababunaidu M.M."/>
            <person name="Sen D."/>
            <person name="Tripathy S."/>
        </authorList>
    </citation>
    <scope>NUCLEOTIDE SEQUENCE</scope>
    <source>
        <strain evidence="1">BDU141951</strain>
    </source>
</reference>
<organism evidence="1">
    <name type="scientific">Lyngbya confervoides BDU141951</name>
    <dbReference type="NCBI Taxonomy" id="1574623"/>
    <lineage>
        <taxon>Bacteria</taxon>
        <taxon>Bacillati</taxon>
        <taxon>Cyanobacteriota</taxon>
        <taxon>Cyanophyceae</taxon>
        <taxon>Oscillatoriophycideae</taxon>
        <taxon>Oscillatoriales</taxon>
        <taxon>Microcoleaceae</taxon>
        <taxon>Lyngbya</taxon>
    </lineage>
</organism>
<dbReference type="AlphaFoldDB" id="A0A0C1UPN3"/>
<accession>A0A0C1UPN3</accession>
<reference evidence="1" key="3">
    <citation type="submission" date="2020-02" db="EMBL/GenBank/DDBJ databases">
        <authorList>
            <person name="Sarangi A.N."/>
            <person name="Ghosh S."/>
            <person name="Mukherjee M."/>
            <person name="Tripathy S."/>
        </authorList>
    </citation>
    <scope>NUCLEOTIDE SEQUENCE</scope>
    <source>
        <strain evidence="1">BDU141951</strain>
    </source>
</reference>
<dbReference type="EMBL" id="JTHE02000003">
    <property type="protein sequence ID" value="NEV67567.1"/>
    <property type="molecule type" value="Genomic_DNA"/>
</dbReference>
<evidence type="ECO:0008006" key="2">
    <source>
        <dbReference type="Google" id="ProtNLM"/>
    </source>
</evidence>
<reference evidence="1" key="1">
    <citation type="submission" date="2014-11" db="EMBL/GenBank/DDBJ databases">
        <authorList>
            <person name="Malar M.C."/>
            <person name="Sen D."/>
            <person name="Tripathy S."/>
        </authorList>
    </citation>
    <scope>NUCLEOTIDE SEQUENCE</scope>
    <source>
        <strain evidence="1">BDU141951</strain>
    </source>
</reference>
<name>A0A0C1UPN3_9CYAN</name>